<proteinExistence type="predicted"/>
<name>A0ABW3LEQ6_9BACI</name>
<accession>A0ABW3LEQ6</accession>
<evidence type="ECO:0000313" key="3">
    <source>
        <dbReference type="EMBL" id="MFD1036827.1"/>
    </source>
</evidence>
<dbReference type="RefSeq" id="WP_390358373.1">
    <property type="nucleotide sequence ID" value="NZ_JBHTKJ010000001.1"/>
</dbReference>
<feature type="compositionally biased region" description="Basic and acidic residues" evidence="1">
    <location>
        <begin position="17"/>
        <end position="34"/>
    </location>
</feature>
<evidence type="ECO:0000256" key="1">
    <source>
        <dbReference type="SAM" id="MobiDB-lite"/>
    </source>
</evidence>
<protein>
    <submittedName>
        <fullName evidence="3">DNA-directed RNA polymerase subunit beta</fullName>
    </submittedName>
</protein>
<keyword evidence="2" id="KW-0812">Transmembrane</keyword>
<evidence type="ECO:0000313" key="4">
    <source>
        <dbReference type="Proteomes" id="UP001597040"/>
    </source>
</evidence>
<keyword evidence="3" id="KW-0804">Transcription</keyword>
<comment type="caution">
    <text evidence="3">The sequence shown here is derived from an EMBL/GenBank/DDBJ whole genome shotgun (WGS) entry which is preliminary data.</text>
</comment>
<dbReference type="GO" id="GO:0000428">
    <property type="term" value="C:DNA-directed RNA polymerase complex"/>
    <property type="evidence" value="ECO:0007669"/>
    <property type="project" value="UniProtKB-KW"/>
</dbReference>
<dbReference type="InterPro" id="IPR024596">
    <property type="entry name" value="RNApol_su_b/EpuA"/>
</dbReference>
<feature type="region of interest" description="Disordered" evidence="1">
    <location>
        <begin position="1"/>
        <end position="60"/>
    </location>
</feature>
<keyword evidence="2" id="KW-0472">Membrane</keyword>
<evidence type="ECO:0000256" key="2">
    <source>
        <dbReference type="SAM" id="Phobius"/>
    </source>
</evidence>
<gene>
    <name evidence="3" type="ORF">ACFQ3N_00095</name>
</gene>
<keyword evidence="4" id="KW-1185">Reference proteome</keyword>
<organism evidence="3 4">
    <name type="scientific">Virgibacillus byunsanensis</name>
    <dbReference type="NCBI Taxonomy" id="570945"/>
    <lineage>
        <taxon>Bacteria</taxon>
        <taxon>Bacillati</taxon>
        <taxon>Bacillota</taxon>
        <taxon>Bacilli</taxon>
        <taxon>Bacillales</taxon>
        <taxon>Bacillaceae</taxon>
        <taxon>Virgibacillus</taxon>
    </lineage>
</organism>
<dbReference type="Proteomes" id="UP001597040">
    <property type="component" value="Unassembled WGS sequence"/>
</dbReference>
<feature type="compositionally biased region" description="Polar residues" evidence="1">
    <location>
        <begin position="1"/>
        <end position="12"/>
    </location>
</feature>
<dbReference type="EMBL" id="JBHTKJ010000001">
    <property type="protein sequence ID" value="MFD1036827.1"/>
    <property type="molecule type" value="Genomic_DNA"/>
</dbReference>
<dbReference type="Pfam" id="PF11772">
    <property type="entry name" value="EpuA"/>
    <property type="match status" value="1"/>
</dbReference>
<sequence>MPTKQSETPVTRKQSNKKQDQSKKRARQKSREQEQQTSDKLTRKQQKKKQKEEKRKNKKPRRRIFPIWLRVIFVLLLAAGALALGLMVGYGILGDGTPRDALEKDTWQHIIDIVTQE</sequence>
<reference evidence="4" key="1">
    <citation type="journal article" date="2019" name="Int. J. Syst. Evol. Microbiol.">
        <title>The Global Catalogue of Microorganisms (GCM) 10K type strain sequencing project: providing services to taxonomists for standard genome sequencing and annotation.</title>
        <authorList>
            <consortium name="The Broad Institute Genomics Platform"/>
            <consortium name="The Broad Institute Genome Sequencing Center for Infectious Disease"/>
            <person name="Wu L."/>
            <person name="Ma J."/>
        </authorList>
    </citation>
    <scope>NUCLEOTIDE SEQUENCE [LARGE SCALE GENOMIC DNA]</scope>
    <source>
        <strain evidence="4">CCUG 56754</strain>
    </source>
</reference>
<feature type="transmembrane region" description="Helical" evidence="2">
    <location>
        <begin position="67"/>
        <end position="93"/>
    </location>
</feature>
<keyword evidence="2" id="KW-1133">Transmembrane helix</keyword>
<keyword evidence="3" id="KW-0240">DNA-directed RNA polymerase</keyword>